<evidence type="ECO:0000313" key="4">
    <source>
        <dbReference type="Proteomes" id="UP000799767"/>
    </source>
</evidence>
<reference evidence="3" key="1">
    <citation type="journal article" date="2020" name="Stud. Mycol.">
        <title>101 Dothideomycetes genomes: a test case for predicting lifestyles and emergence of pathogens.</title>
        <authorList>
            <person name="Haridas S."/>
            <person name="Albert R."/>
            <person name="Binder M."/>
            <person name="Bloem J."/>
            <person name="Labutti K."/>
            <person name="Salamov A."/>
            <person name="Andreopoulos B."/>
            <person name="Baker S."/>
            <person name="Barry K."/>
            <person name="Bills G."/>
            <person name="Bluhm B."/>
            <person name="Cannon C."/>
            <person name="Castanera R."/>
            <person name="Culley D."/>
            <person name="Daum C."/>
            <person name="Ezra D."/>
            <person name="Gonzalez J."/>
            <person name="Henrissat B."/>
            <person name="Kuo A."/>
            <person name="Liang C."/>
            <person name="Lipzen A."/>
            <person name="Lutzoni F."/>
            <person name="Magnuson J."/>
            <person name="Mondo S."/>
            <person name="Nolan M."/>
            <person name="Ohm R."/>
            <person name="Pangilinan J."/>
            <person name="Park H.-J."/>
            <person name="Ramirez L."/>
            <person name="Alfaro M."/>
            <person name="Sun H."/>
            <person name="Tritt A."/>
            <person name="Yoshinaga Y."/>
            <person name="Zwiers L.-H."/>
            <person name="Turgeon B."/>
            <person name="Goodwin S."/>
            <person name="Spatafora J."/>
            <person name="Crous P."/>
            <person name="Grigoriev I."/>
        </authorList>
    </citation>
    <scope>NUCLEOTIDE SEQUENCE</scope>
    <source>
        <strain evidence="3">CBS 113389</strain>
    </source>
</reference>
<dbReference type="OrthoDB" id="202840at2759"/>
<dbReference type="AlphaFoldDB" id="A0A6A6PYP9"/>
<organism evidence="3 4">
    <name type="scientific">Neohortaea acidophila</name>
    <dbReference type="NCBI Taxonomy" id="245834"/>
    <lineage>
        <taxon>Eukaryota</taxon>
        <taxon>Fungi</taxon>
        <taxon>Dikarya</taxon>
        <taxon>Ascomycota</taxon>
        <taxon>Pezizomycotina</taxon>
        <taxon>Dothideomycetes</taxon>
        <taxon>Dothideomycetidae</taxon>
        <taxon>Mycosphaerellales</taxon>
        <taxon>Teratosphaeriaceae</taxon>
        <taxon>Neohortaea</taxon>
    </lineage>
</organism>
<proteinExistence type="predicted"/>
<dbReference type="GeneID" id="54473914"/>
<dbReference type="InterPro" id="IPR004045">
    <property type="entry name" value="Glutathione_S-Trfase_N"/>
</dbReference>
<keyword evidence="4" id="KW-1185">Reference proteome</keyword>
<dbReference type="SUPFAM" id="SSF52833">
    <property type="entry name" value="Thioredoxin-like"/>
    <property type="match status" value="1"/>
</dbReference>
<dbReference type="InterPro" id="IPR058268">
    <property type="entry name" value="DUF7962"/>
</dbReference>
<evidence type="ECO:0000259" key="2">
    <source>
        <dbReference type="Pfam" id="PF25907"/>
    </source>
</evidence>
<dbReference type="EMBL" id="MU001633">
    <property type="protein sequence ID" value="KAF2485122.1"/>
    <property type="molecule type" value="Genomic_DNA"/>
</dbReference>
<feature type="domain" description="GST N-terminal" evidence="1">
    <location>
        <begin position="13"/>
        <end position="86"/>
    </location>
</feature>
<dbReference type="InterPro" id="IPR036282">
    <property type="entry name" value="Glutathione-S-Trfase_C_sf"/>
</dbReference>
<gene>
    <name evidence="3" type="ORF">BDY17DRAFT_292973</name>
</gene>
<dbReference type="RefSeq" id="XP_033591691.1">
    <property type="nucleotide sequence ID" value="XM_033732912.1"/>
</dbReference>
<evidence type="ECO:0000313" key="3">
    <source>
        <dbReference type="EMBL" id="KAF2485122.1"/>
    </source>
</evidence>
<dbReference type="Pfam" id="PF13417">
    <property type="entry name" value="GST_N_3"/>
    <property type="match status" value="1"/>
</dbReference>
<dbReference type="Gene3D" id="3.40.30.110">
    <property type="match status" value="2"/>
</dbReference>
<name>A0A6A6PYP9_9PEZI</name>
<dbReference type="SUPFAM" id="SSF47616">
    <property type="entry name" value="GST C-terminal domain-like"/>
    <property type="match status" value="1"/>
</dbReference>
<dbReference type="InterPro" id="IPR036249">
    <property type="entry name" value="Thioredoxin-like_sf"/>
</dbReference>
<evidence type="ECO:0000259" key="1">
    <source>
        <dbReference type="Pfam" id="PF13417"/>
    </source>
</evidence>
<dbReference type="CDD" id="cd00570">
    <property type="entry name" value="GST_N_family"/>
    <property type="match status" value="1"/>
</dbReference>
<dbReference type="Proteomes" id="UP000799767">
    <property type="component" value="Unassembled WGS sequence"/>
</dbReference>
<protein>
    <submittedName>
        <fullName evidence="3">Uncharacterized protein</fullName>
    </submittedName>
</protein>
<feature type="domain" description="DUF7962" evidence="2">
    <location>
        <begin position="118"/>
        <end position="233"/>
    </location>
</feature>
<accession>A0A6A6PYP9</accession>
<sequence length="335" mass="37264">MASTAQPPNGIVLFHYERSPYARRVRWYLAFRRIAYAECIQPSIMPRPDLKALGIKYRRTPSMAVGRDVYLDTRMIIHRLEQLFPASDQHPAFSTPETAGLASLLNKLVIDASLFNHAVTILPDNPNIRSEAFHKDRAGFYGPNWTLEDAMKSRPEGLVHVRECFGILESLLHDSRKWIGATEKPSLADLEGFWAIEWIITSLTPPRDIISEEIFPKVYSWHQRFSQALEEAKAAAPQPVTLESAVAVPAILGAAFTDKDLNIDGNDPTGLTNGAAVELFPIDGGGFTHQDVGRLVKLTKDEVGISVKAEGDGTEVRLHAPRWGFKVQAVSESRL</sequence>
<dbReference type="Pfam" id="PF25907">
    <property type="entry name" value="DUF7962"/>
    <property type="match status" value="1"/>
</dbReference>